<keyword evidence="4" id="KW-0336">GPI-anchor</keyword>
<dbReference type="Gene3D" id="2.60.120.200">
    <property type="match status" value="1"/>
</dbReference>
<evidence type="ECO:0000256" key="20">
    <source>
        <dbReference type="SAM" id="SignalP"/>
    </source>
</evidence>
<keyword evidence="14" id="KW-0961">Cell wall biogenesis/degradation</keyword>
<keyword evidence="5" id="KW-0328">Glycosyltransferase</keyword>
<dbReference type="GO" id="GO:0008843">
    <property type="term" value="F:endochitinase activity"/>
    <property type="evidence" value="ECO:0007669"/>
    <property type="project" value="UniProtKB-EC"/>
</dbReference>
<dbReference type="Proteomes" id="UP000799429">
    <property type="component" value="Unassembled WGS sequence"/>
</dbReference>
<evidence type="ECO:0000256" key="5">
    <source>
        <dbReference type="ARBA" id="ARBA00022676"/>
    </source>
</evidence>
<reference evidence="22" key="1">
    <citation type="journal article" date="2020" name="Stud. Mycol.">
        <title>101 Dothideomycetes genomes: a test case for predicting lifestyles and emergence of pathogens.</title>
        <authorList>
            <person name="Haridas S."/>
            <person name="Albert R."/>
            <person name="Binder M."/>
            <person name="Bloem J."/>
            <person name="Labutti K."/>
            <person name="Salamov A."/>
            <person name="Andreopoulos B."/>
            <person name="Baker S."/>
            <person name="Barry K."/>
            <person name="Bills G."/>
            <person name="Bluhm B."/>
            <person name="Cannon C."/>
            <person name="Castanera R."/>
            <person name="Culley D."/>
            <person name="Daum C."/>
            <person name="Ezra D."/>
            <person name="Gonzalez J."/>
            <person name="Henrissat B."/>
            <person name="Kuo A."/>
            <person name="Liang C."/>
            <person name="Lipzen A."/>
            <person name="Lutzoni F."/>
            <person name="Magnuson J."/>
            <person name="Mondo S."/>
            <person name="Nolan M."/>
            <person name="Ohm R."/>
            <person name="Pangilinan J."/>
            <person name="Park H.-J."/>
            <person name="Ramirez L."/>
            <person name="Alfaro M."/>
            <person name="Sun H."/>
            <person name="Tritt A."/>
            <person name="Yoshinaga Y."/>
            <person name="Zwiers L.-H."/>
            <person name="Turgeon B."/>
            <person name="Goodwin S."/>
            <person name="Spatafora J."/>
            <person name="Crous P."/>
            <person name="Grigoriev I."/>
        </authorList>
    </citation>
    <scope>NUCLEOTIDE SEQUENCE</scope>
    <source>
        <strain evidence="22">CBS 101060</strain>
    </source>
</reference>
<protein>
    <recommendedName>
        <fullName evidence="16">Crh-like protein</fullName>
        <ecNumber evidence="16">3.2.-.-</ecNumber>
    </recommendedName>
</protein>
<feature type="compositionally biased region" description="Acidic residues" evidence="19">
    <location>
        <begin position="268"/>
        <end position="294"/>
    </location>
</feature>
<dbReference type="InterPro" id="IPR050546">
    <property type="entry name" value="Glycosyl_Hydrlase_16"/>
</dbReference>
<feature type="chain" id="PRO_5040357948" description="Crh-like protein" evidence="20">
    <location>
        <begin position="22"/>
        <end position="438"/>
    </location>
</feature>
<evidence type="ECO:0000256" key="2">
    <source>
        <dbReference type="ARBA" id="ARBA00004196"/>
    </source>
</evidence>
<evidence type="ECO:0000256" key="18">
    <source>
        <dbReference type="PIRSR" id="PIRSR037299-2"/>
    </source>
</evidence>
<evidence type="ECO:0000256" key="15">
    <source>
        <dbReference type="ARBA" id="ARBA00038074"/>
    </source>
</evidence>
<organism evidence="22 23">
    <name type="scientific">Patellaria atrata CBS 101060</name>
    <dbReference type="NCBI Taxonomy" id="1346257"/>
    <lineage>
        <taxon>Eukaryota</taxon>
        <taxon>Fungi</taxon>
        <taxon>Dikarya</taxon>
        <taxon>Ascomycota</taxon>
        <taxon>Pezizomycotina</taxon>
        <taxon>Dothideomycetes</taxon>
        <taxon>Dothideomycetes incertae sedis</taxon>
        <taxon>Patellariales</taxon>
        <taxon>Patellariaceae</taxon>
        <taxon>Patellaria</taxon>
    </lineage>
</organism>
<evidence type="ECO:0000256" key="10">
    <source>
        <dbReference type="ARBA" id="ARBA00023157"/>
    </source>
</evidence>
<dbReference type="GO" id="GO:0031505">
    <property type="term" value="P:fungal-type cell wall organization"/>
    <property type="evidence" value="ECO:0007669"/>
    <property type="project" value="TreeGrafter"/>
</dbReference>
<dbReference type="PROSITE" id="PS51762">
    <property type="entry name" value="GH16_2"/>
    <property type="match status" value="1"/>
</dbReference>
<keyword evidence="9 16" id="KW-0472">Membrane</keyword>
<feature type="domain" description="GH16" evidence="21">
    <location>
        <begin position="21"/>
        <end position="231"/>
    </location>
</feature>
<evidence type="ECO:0000256" key="16">
    <source>
        <dbReference type="PIRNR" id="PIRNR037299"/>
    </source>
</evidence>
<dbReference type="CDD" id="cd02183">
    <property type="entry name" value="GH16_fungal_CRH1_transglycosylase"/>
    <property type="match status" value="1"/>
</dbReference>
<evidence type="ECO:0000313" key="23">
    <source>
        <dbReference type="Proteomes" id="UP000799429"/>
    </source>
</evidence>
<feature type="disulfide bond" evidence="18">
    <location>
        <begin position="27"/>
        <end position="35"/>
    </location>
</feature>
<evidence type="ECO:0000256" key="11">
    <source>
        <dbReference type="ARBA" id="ARBA00023180"/>
    </source>
</evidence>
<comment type="subcellular location">
    <subcellularLocation>
        <location evidence="2">Cell envelope</location>
    </subcellularLocation>
    <subcellularLocation>
        <location evidence="3">Membrane</location>
        <topology evidence="3">Lipid-anchor</topology>
        <topology evidence="3">GPI-anchor</topology>
    </subcellularLocation>
</comment>
<feature type="signal peptide" evidence="20">
    <location>
        <begin position="1"/>
        <end position="21"/>
    </location>
</feature>
<dbReference type="Pfam" id="PF00722">
    <property type="entry name" value="Glyco_hydro_16"/>
    <property type="match status" value="1"/>
</dbReference>
<dbReference type="PANTHER" id="PTHR10963:SF68">
    <property type="entry name" value="GLYCOSIDASE CRH1-RELATED"/>
    <property type="match status" value="1"/>
</dbReference>
<evidence type="ECO:0000256" key="3">
    <source>
        <dbReference type="ARBA" id="ARBA00004589"/>
    </source>
</evidence>
<dbReference type="EMBL" id="MU006098">
    <property type="protein sequence ID" value="KAF2837717.1"/>
    <property type="molecule type" value="Genomic_DNA"/>
</dbReference>
<keyword evidence="7 20" id="KW-0732">Signal</keyword>
<keyword evidence="10 18" id="KW-1015">Disulfide bond</keyword>
<dbReference type="EC" id="3.2.-.-" evidence="16"/>
<evidence type="ECO:0000256" key="12">
    <source>
        <dbReference type="ARBA" id="ARBA00023288"/>
    </source>
</evidence>
<evidence type="ECO:0000256" key="19">
    <source>
        <dbReference type="SAM" id="MobiDB-lite"/>
    </source>
</evidence>
<evidence type="ECO:0000256" key="14">
    <source>
        <dbReference type="ARBA" id="ARBA00023316"/>
    </source>
</evidence>
<keyword evidence="13" id="KW-0326">Glycosidase</keyword>
<dbReference type="InterPro" id="IPR017168">
    <property type="entry name" value="CHR-like"/>
</dbReference>
<evidence type="ECO:0000259" key="21">
    <source>
        <dbReference type="PROSITE" id="PS51762"/>
    </source>
</evidence>
<sequence>MRTYFATAVGIVAIAAPLASTQTWSDCNPLKKTDCPNNKALDQDTRVHDFTTGKIGDWSVTNGKVDFGADGTEFTIHKTGESPTIRTPFYIFGGRVDITMKASKGTGIVSSLVLQSDDLDEIDWEFIGNKPNEVQTNYFSRGNTTTHDRGGFSAVQDFTKDSHTYSIEWTDTELNWIIDDVTVRTLKKEDAAGGKSYPQTPMNIRLGIWAGGDSPNAGTVKWAGGKTNYTQAPFTMSVSKVAITNYAPADEYRYGDQSGTWESIEILEDGGVDEGDDTETPDPGDEDDSEDDYDYTTCTEPTTTPVTQSTKSAETTRSAGTTKSADTTKSAQTTNKASESTPKPTGTTNTTTSKGTGASSRPTDTSSKPTWNTSKPTDNTSKPTGGYNHEHTESASESTDSTSSPPPEHPSHKYRRAYNRYNDPHPDIRNSYAYPRPS</sequence>
<evidence type="ECO:0000256" key="8">
    <source>
        <dbReference type="ARBA" id="ARBA00022801"/>
    </source>
</evidence>
<dbReference type="GO" id="GO:0098552">
    <property type="term" value="C:side of membrane"/>
    <property type="evidence" value="ECO:0007669"/>
    <property type="project" value="UniProtKB-KW"/>
</dbReference>
<evidence type="ECO:0000256" key="7">
    <source>
        <dbReference type="ARBA" id="ARBA00022729"/>
    </source>
</evidence>
<feature type="compositionally biased region" description="Polar residues" evidence="19">
    <location>
        <begin position="308"/>
        <end position="339"/>
    </location>
</feature>
<feature type="active site" description="Proton donor" evidence="17">
    <location>
        <position position="125"/>
    </location>
</feature>
<keyword evidence="8 16" id="KW-0378">Hydrolase</keyword>
<dbReference type="GO" id="GO:0009277">
    <property type="term" value="C:fungal-type cell wall"/>
    <property type="evidence" value="ECO:0007669"/>
    <property type="project" value="TreeGrafter"/>
</dbReference>
<evidence type="ECO:0000313" key="22">
    <source>
        <dbReference type="EMBL" id="KAF2837717.1"/>
    </source>
</evidence>
<dbReference type="GO" id="GO:0016757">
    <property type="term" value="F:glycosyltransferase activity"/>
    <property type="evidence" value="ECO:0007669"/>
    <property type="project" value="UniProtKB-KW"/>
</dbReference>
<comment type="similarity">
    <text evidence="15">Belongs to the glycosyl hydrolase 16 family. CRH1 subfamily.</text>
</comment>
<feature type="compositionally biased region" description="Low complexity" evidence="19">
    <location>
        <begin position="340"/>
        <end position="356"/>
    </location>
</feature>
<feature type="compositionally biased region" description="Low complexity" evidence="19">
    <location>
        <begin position="295"/>
        <end position="307"/>
    </location>
</feature>
<dbReference type="AlphaFoldDB" id="A0A9P4VQE2"/>
<keyword evidence="23" id="KW-1185">Reference proteome</keyword>
<dbReference type="SUPFAM" id="SSF49899">
    <property type="entry name" value="Concanavalin A-like lectins/glucanases"/>
    <property type="match status" value="1"/>
</dbReference>
<keyword evidence="11" id="KW-0325">Glycoprotein</keyword>
<dbReference type="PIRSF" id="PIRSF037299">
    <property type="entry name" value="Glycosidase_CRH1_prd"/>
    <property type="match status" value="1"/>
</dbReference>
<evidence type="ECO:0000256" key="13">
    <source>
        <dbReference type="ARBA" id="ARBA00023295"/>
    </source>
</evidence>
<dbReference type="InterPro" id="IPR000757">
    <property type="entry name" value="Beta-glucanase-like"/>
</dbReference>
<feature type="active site" description="Nucleophile" evidence="17">
    <location>
        <position position="121"/>
    </location>
</feature>
<comment type="catalytic activity">
    <reaction evidence="1">
        <text>Random endo-hydrolysis of N-acetyl-beta-D-glucosaminide (1-&gt;4)-beta-linkages in chitin and chitodextrins.</text>
        <dbReference type="EC" id="3.2.1.14"/>
    </reaction>
</comment>
<dbReference type="InterPro" id="IPR013320">
    <property type="entry name" value="ConA-like_dom_sf"/>
</dbReference>
<accession>A0A9P4VQE2</accession>
<comment type="caution">
    <text evidence="22">The sequence shown here is derived from an EMBL/GenBank/DDBJ whole genome shotgun (WGS) entry which is preliminary data.</text>
</comment>
<gene>
    <name evidence="22" type="ORF">M501DRAFT_1006292</name>
</gene>
<evidence type="ECO:0000256" key="9">
    <source>
        <dbReference type="ARBA" id="ARBA00023136"/>
    </source>
</evidence>
<keyword evidence="12" id="KW-0449">Lipoprotein</keyword>
<feature type="region of interest" description="Disordered" evidence="19">
    <location>
        <begin position="268"/>
        <end position="438"/>
    </location>
</feature>
<evidence type="ECO:0000256" key="6">
    <source>
        <dbReference type="ARBA" id="ARBA00022679"/>
    </source>
</evidence>
<evidence type="ECO:0000256" key="4">
    <source>
        <dbReference type="ARBA" id="ARBA00022622"/>
    </source>
</evidence>
<dbReference type="PANTHER" id="PTHR10963">
    <property type="entry name" value="GLYCOSYL HYDROLASE-RELATED"/>
    <property type="match status" value="1"/>
</dbReference>
<feature type="compositionally biased region" description="Polar residues" evidence="19">
    <location>
        <begin position="357"/>
        <end position="383"/>
    </location>
</feature>
<keyword evidence="6" id="KW-0808">Transferase</keyword>
<evidence type="ECO:0000256" key="1">
    <source>
        <dbReference type="ARBA" id="ARBA00000822"/>
    </source>
</evidence>
<dbReference type="OrthoDB" id="4781at2759"/>
<evidence type="ECO:0000256" key="17">
    <source>
        <dbReference type="PIRSR" id="PIRSR037299-1"/>
    </source>
</evidence>
<name>A0A9P4VQE2_9PEZI</name>
<proteinExistence type="inferred from homology"/>
<dbReference type="GO" id="GO:0005975">
    <property type="term" value="P:carbohydrate metabolic process"/>
    <property type="evidence" value="ECO:0007669"/>
    <property type="project" value="InterPro"/>
</dbReference>